<comment type="pathway">
    <text evidence="2">Protein modification; protein glycosylation.</text>
</comment>
<evidence type="ECO:0000313" key="12">
    <source>
        <dbReference type="Proteomes" id="UP000019375"/>
    </source>
</evidence>
<feature type="transmembrane region" description="Helical" evidence="10">
    <location>
        <begin position="421"/>
        <end position="440"/>
    </location>
</feature>
<keyword evidence="6 10" id="KW-1133">Transmembrane helix</keyword>
<comment type="function">
    <text evidence="9 10">Intramembrane glycolipid transporter that operates in the biosynthetic pathway of dolichol-linked oligosaccharides, the glycan precursors employed in protein asparagine (N)-glycosylation. The sequential addition of sugars to dolichol pyrophosphate produces dolichol-linked oligosaccharides containing fourteen sugars, including two GlcNAcs, nine mannoses and three glucoses. Once assembled, the oligosaccharide is transferred from the lipid to nascent proteins by oligosaccharyltransferases. The assembly of dolichol-linked oligosaccharides begins on the cytosolic side of the endoplasmic reticulum membrane and finishes in its lumen. RFT1 could mediate the translocation of the cytosolically oriented intermediate DolPP-GlcNAc2Man5, produced by ALG11, into the ER lumen where dolichol-linked oligosaccharides assembly continues. However, the intramembrane lipid transporter activity could not be confirmed in vitro.</text>
</comment>
<feature type="transmembrane region" description="Helical" evidence="10">
    <location>
        <begin position="128"/>
        <end position="151"/>
    </location>
</feature>
<feature type="transmembrane region" description="Helical" evidence="10">
    <location>
        <begin position="210"/>
        <end position="230"/>
    </location>
</feature>
<feature type="transmembrane region" description="Helical" evidence="10">
    <location>
        <begin position="515"/>
        <end position="531"/>
    </location>
</feature>
<feature type="transmembrane region" description="Helical" evidence="10">
    <location>
        <begin position="51"/>
        <end position="69"/>
    </location>
</feature>
<evidence type="ECO:0000256" key="5">
    <source>
        <dbReference type="ARBA" id="ARBA00022824"/>
    </source>
</evidence>
<dbReference type="GO" id="GO:0006488">
    <property type="term" value="P:dolichol-linked oligosaccharide biosynthetic process"/>
    <property type="evidence" value="ECO:0007669"/>
    <property type="project" value="InterPro"/>
</dbReference>
<feature type="transmembrane region" description="Helical" evidence="10">
    <location>
        <begin position="446"/>
        <end position="469"/>
    </location>
</feature>
<comment type="similarity">
    <text evidence="3 10">Belongs to the RFT1 family.</text>
</comment>
<organism evidence="11 12">
    <name type="scientific">Zygosaccharomyces bailii (strain CLIB 213 / ATCC 58445 / CBS 680 / BCRC 21525 / NBRC 1098 / NCYC 1416 / NRRL Y-2227)</name>
    <dbReference type="NCBI Taxonomy" id="1333698"/>
    <lineage>
        <taxon>Eukaryota</taxon>
        <taxon>Fungi</taxon>
        <taxon>Dikarya</taxon>
        <taxon>Ascomycota</taxon>
        <taxon>Saccharomycotina</taxon>
        <taxon>Saccharomycetes</taxon>
        <taxon>Saccharomycetales</taxon>
        <taxon>Saccharomycetaceae</taxon>
        <taxon>Zygosaccharomyces</taxon>
    </lineage>
</organism>
<evidence type="ECO:0000256" key="8">
    <source>
        <dbReference type="ARBA" id="ARBA00044793"/>
    </source>
</evidence>
<dbReference type="AlphaFoldDB" id="A0A8J2T9R9"/>
<evidence type="ECO:0000256" key="3">
    <source>
        <dbReference type="ARBA" id="ARBA00010288"/>
    </source>
</evidence>
<name>A0A8J2T9R9_ZYGB2</name>
<dbReference type="InterPro" id="IPR007594">
    <property type="entry name" value="RFT1"/>
</dbReference>
<dbReference type="EMBL" id="HG316458">
    <property type="protein sequence ID" value="CDF90044.1"/>
    <property type="molecule type" value="Genomic_DNA"/>
</dbReference>
<evidence type="ECO:0000256" key="1">
    <source>
        <dbReference type="ARBA" id="ARBA00004477"/>
    </source>
</evidence>
<dbReference type="GO" id="GO:0005789">
    <property type="term" value="C:endoplasmic reticulum membrane"/>
    <property type="evidence" value="ECO:0007669"/>
    <property type="project" value="UniProtKB-SubCell"/>
</dbReference>
<evidence type="ECO:0000256" key="6">
    <source>
        <dbReference type="ARBA" id="ARBA00022989"/>
    </source>
</evidence>
<accession>A0A8J2T9R9</accession>
<evidence type="ECO:0000256" key="9">
    <source>
        <dbReference type="ARBA" id="ARBA00045912"/>
    </source>
</evidence>
<dbReference type="PANTHER" id="PTHR13117:SF5">
    <property type="entry name" value="PROTEIN RFT1 HOMOLOG"/>
    <property type="match status" value="1"/>
</dbReference>
<evidence type="ECO:0000256" key="7">
    <source>
        <dbReference type="ARBA" id="ARBA00023136"/>
    </source>
</evidence>
<evidence type="ECO:0000313" key="11">
    <source>
        <dbReference type="EMBL" id="CDF90044.1"/>
    </source>
</evidence>
<feature type="transmembrane region" description="Helical" evidence="10">
    <location>
        <begin position="21"/>
        <end position="39"/>
    </location>
</feature>
<gene>
    <name evidence="11" type="ORF">BN860_07690g</name>
</gene>
<dbReference type="GO" id="GO:0034203">
    <property type="term" value="P:glycolipid translocation"/>
    <property type="evidence" value="ECO:0007669"/>
    <property type="project" value="TreeGrafter"/>
</dbReference>
<dbReference type="OrthoDB" id="9979195at2759"/>
<feature type="transmembrane region" description="Helical" evidence="10">
    <location>
        <begin position="389"/>
        <end position="409"/>
    </location>
</feature>
<comment type="subcellular location">
    <subcellularLocation>
        <location evidence="1 10">Endoplasmic reticulum membrane</location>
        <topology evidence="1 10">Multi-pass membrane protein</topology>
    </subcellularLocation>
</comment>
<keyword evidence="7 10" id="KW-0472">Membrane</keyword>
<feature type="transmembrane region" description="Helical" evidence="10">
    <location>
        <begin position="99"/>
        <end position="122"/>
    </location>
</feature>
<evidence type="ECO:0000256" key="2">
    <source>
        <dbReference type="ARBA" id="ARBA00004922"/>
    </source>
</evidence>
<keyword evidence="4 10" id="KW-0812">Transmembrane</keyword>
<keyword evidence="10" id="KW-0813">Transport</keyword>
<dbReference type="Proteomes" id="UP000019375">
    <property type="component" value="Unassembled WGS sequence"/>
</dbReference>
<evidence type="ECO:0000256" key="4">
    <source>
        <dbReference type="ARBA" id="ARBA00022692"/>
    </source>
</evidence>
<sequence length="552" mass="63350">MEKKVAESPSGQQMLEKSTKGATFLMMGQLVTKMTTFVLNSLLVRFLSPKIFGITAFLEFIIGTVLFFSREAVRLSTLRIKDSSEDEKGRSRSDVLQTAVNFAHIPIWIGAPLSIVLTSWQYRNLNSYFIALPFFTWSMLLIWSSIIIELLSEPFFIANQFMLNYGTRSQIESISVTFGCVVNFMVIMGFEKWFGNSGEDSETMREGIAILAFALGKVSHSVMLLLCYFYDYQKHFASERLFAVRLTKIYPPHEKQGYYFQEEISQHFKKVYSQLCFKHLLTEGDKLIINSLCSVEEQGIYSLLSNYGSLLTRLLFAPIEESLRLFLARLLSSGDKKNLKLSMRVLENLTKFYSYLSLMIIIFGPTNSSFLLQFLVGSKWSTTSVLDTIRVYCFYLPFLALNGIFEAFFQSIATGDQILKHSYFMMTFSGVFLLSCWILIEYLNLSINGLIISNIINMILRMTYCGVFIQRFSRALHSGSSRFDPRKFRTVFLLGLLVWVLDWGLIGFVKNFRQFFLNVILASIMLVVILFKEKGALGELIGERKFSRTKIV</sequence>
<reference evidence="12" key="1">
    <citation type="journal article" date="2013" name="Genome Announc.">
        <title>Genome sequence of the food spoilage yeast Zygosaccharomyces bailii CLIB 213(T).</title>
        <authorList>
            <person name="Galeote V."/>
            <person name="Bigey F."/>
            <person name="Devillers H."/>
            <person name="Neuveglise C."/>
            <person name="Dequin S."/>
        </authorList>
    </citation>
    <scope>NUCLEOTIDE SEQUENCE [LARGE SCALE GENOMIC DNA]</scope>
    <source>
        <strain evidence="12">CLIB 213 / ATCC 58445 / CBS 680 / CCRC 21525 / NBRC 1098 / NCYC 1416 / NRRL Y-2227</strain>
    </source>
</reference>
<dbReference type="PANTHER" id="PTHR13117">
    <property type="entry name" value="ENDOPLASMIC RETICULUM MULTISPAN TRANSMEMBRANE PROTEIN-RELATED"/>
    <property type="match status" value="1"/>
</dbReference>
<dbReference type="Pfam" id="PF04506">
    <property type="entry name" value="Rft-1"/>
    <property type="match status" value="1"/>
</dbReference>
<protein>
    <recommendedName>
        <fullName evidence="8 10">Man(5)GlcNAc(2)-PP-dolichol translocation protein RFT1</fullName>
    </recommendedName>
</protein>
<feature type="transmembrane region" description="Helical" evidence="10">
    <location>
        <begin position="352"/>
        <end position="377"/>
    </location>
</feature>
<feature type="transmembrane region" description="Helical" evidence="10">
    <location>
        <begin position="171"/>
        <end position="190"/>
    </location>
</feature>
<feature type="transmembrane region" description="Helical" evidence="10">
    <location>
        <begin position="490"/>
        <end position="509"/>
    </location>
</feature>
<proteinExistence type="inferred from homology"/>
<keyword evidence="5 10" id="KW-0256">Endoplasmic reticulum</keyword>
<keyword evidence="12" id="KW-1185">Reference proteome</keyword>
<evidence type="ECO:0000256" key="10">
    <source>
        <dbReference type="RuleBase" id="RU365067"/>
    </source>
</evidence>